<dbReference type="InterPro" id="IPR015153">
    <property type="entry name" value="EF-hand_dom_typ1"/>
</dbReference>
<evidence type="ECO:0000256" key="5">
    <source>
        <dbReference type="ARBA" id="ARBA00022723"/>
    </source>
</evidence>
<dbReference type="InterPro" id="IPR036020">
    <property type="entry name" value="WW_dom_sf"/>
</dbReference>
<keyword evidence="5" id="KW-0479">Metal-binding</keyword>
<keyword evidence="11" id="KW-0206">Cytoskeleton</keyword>
<name>A0AAD9K3B9_9ANNE</name>
<evidence type="ECO:0000259" key="15">
    <source>
        <dbReference type="PROSITE" id="PS50020"/>
    </source>
</evidence>
<accession>A0AAD9K3B9</accession>
<evidence type="ECO:0000256" key="8">
    <source>
        <dbReference type="ARBA" id="ARBA00022837"/>
    </source>
</evidence>
<dbReference type="InterPro" id="IPR011992">
    <property type="entry name" value="EF-hand-dom_pair"/>
</dbReference>
<dbReference type="InterPro" id="IPR050774">
    <property type="entry name" value="KCMF1/Dystrophin"/>
</dbReference>
<keyword evidence="10" id="KW-0009">Actin-binding</keyword>
<feature type="coiled-coil region" evidence="13">
    <location>
        <begin position="456"/>
        <end position="483"/>
    </location>
</feature>
<dbReference type="EMBL" id="JAODUP010000068">
    <property type="protein sequence ID" value="KAK2164178.1"/>
    <property type="molecule type" value="Genomic_DNA"/>
</dbReference>
<dbReference type="SUPFAM" id="SSF47473">
    <property type="entry name" value="EF-hand"/>
    <property type="match status" value="2"/>
</dbReference>
<dbReference type="InterPro" id="IPR015154">
    <property type="entry name" value="EF-hand_dom_typ2"/>
</dbReference>
<dbReference type="InterPro" id="IPR001202">
    <property type="entry name" value="WW_dom"/>
</dbReference>
<evidence type="ECO:0000256" key="1">
    <source>
        <dbReference type="ARBA" id="ARBA00004245"/>
    </source>
</evidence>
<dbReference type="Gene3D" id="3.30.60.90">
    <property type="match status" value="1"/>
</dbReference>
<dbReference type="Pfam" id="PF00569">
    <property type="entry name" value="ZZ"/>
    <property type="match status" value="1"/>
</dbReference>
<dbReference type="SMART" id="SM00456">
    <property type="entry name" value="WW"/>
    <property type="match status" value="1"/>
</dbReference>
<evidence type="ECO:0000256" key="9">
    <source>
        <dbReference type="ARBA" id="ARBA00023136"/>
    </source>
</evidence>
<keyword evidence="6 12" id="KW-0863">Zinc-finger</keyword>
<feature type="compositionally biased region" description="Acidic residues" evidence="14">
    <location>
        <begin position="339"/>
        <end position="372"/>
    </location>
</feature>
<dbReference type="GO" id="GO:0045202">
    <property type="term" value="C:synapse"/>
    <property type="evidence" value="ECO:0007669"/>
    <property type="project" value="GOC"/>
</dbReference>
<dbReference type="InterPro" id="IPR000433">
    <property type="entry name" value="Znf_ZZ"/>
</dbReference>
<dbReference type="CDD" id="cd15901">
    <property type="entry name" value="EFh_DMD_DYTN_DTN"/>
    <property type="match status" value="1"/>
</dbReference>
<evidence type="ECO:0000256" key="4">
    <source>
        <dbReference type="ARBA" id="ARBA00022490"/>
    </source>
</evidence>
<dbReference type="Proteomes" id="UP001208570">
    <property type="component" value="Unassembled WGS sequence"/>
</dbReference>
<dbReference type="Pfam" id="PF09069">
    <property type="entry name" value="EF-hand_3"/>
    <property type="match status" value="1"/>
</dbReference>
<organism evidence="17 18">
    <name type="scientific">Paralvinella palmiformis</name>
    <dbReference type="NCBI Taxonomy" id="53620"/>
    <lineage>
        <taxon>Eukaryota</taxon>
        <taxon>Metazoa</taxon>
        <taxon>Spiralia</taxon>
        <taxon>Lophotrochozoa</taxon>
        <taxon>Annelida</taxon>
        <taxon>Polychaeta</taxon>
        <taxon>Sedentaria</taxon>
        <taxon>Canalipalpata</taxon>
        <taxon>Terebellida</taxon>
        <taxon>Terebelliformia</taxon>
        <taxon>Alvinellidae</taxon>
        <taxon>Paralvinella</taxon>
    </lineage>
</organism>
<dbReference type="PROSITE" id="PS50135">
    <property type="entry name" value="ZF_ZZ_2"/>
    <property type="match status" value="1"/>
</dbReference>
<dbReference type="PANTHER" id="PTHR12268">
    <property type="entry name" value="E3 UBIQUITIN-PROTEIN LIGASE KCMF1"/>
    <property type="match status" value="1"/>
</dbReference>
<evidence type="ECO:0000256" key="6">
    <source>
        <dbReference type="ARBA" id="ARBA00022771"/>
    </source>
</evidence>
<keyword evidence="4" id="KW-0963">Cytoplasm</keyword>
<feature type="region of interest" description="Disordered" evidence="14">
    <location>
        <begin position="323"/>
        <end position="392"/>
    </location>
</feature>
<dbReference type="SMART" id="SM00291">
    <property type="entry name" value="ZnF_ZZ"/>
    <property type="match status" value="1"/>
</dbReference>
<evidence type="ECO:0000256" key="7">
    <source>
        <dbReference type="ARBA" id="ARBA00022833"/>
    </source>
</evidence>
<feature type="region of interest" description="Disordered" evidence="14">
    <location>
        <begin position="495"/>
        <end position="549"/>
    </location>
</feature>
<feature type="domain" description="WW" evidence="15">
    <location>
        <begin position="9"/>
        <end position="42"/>
    </location>
</feature>
<dbReference type="Gene3D" id="2.20.70.10">
    <property type="match status" value="1"/>
</dbReference>
<dbReference type="GO" id="GO:0005737">
    <property type="term" value="C:cytoplasm"/>
    <property type="evidence" value="ECO:0007669"/>
    <property type="project" value="UniProtKB-ARBA"/>
</dbReference>
<dbReference type="Pfam" id="PF00397">
    <property type="entry name" value="WW"/>
    <property type="match status" value="1"/>
</dbReference>
<reference evidence="17" key="1">
    <citation type="journal article" date="2023" name="Mol. Biol. Evol.">
        <title>Third-Generation Sequencing Reveals the Adaptive Role of the Epigenome in Three Deep-Sea Polychaetes.</title>
        <authorList>
            <person name="Perez M."/>
            <person name="Aroh O."/>
            <person name="Sun Y."/>
            <person name="Lan Y."/>
            <person name="Juniper S.K."/>
            <person name="Young C.R."/>
            <person name="Angers B."/>
            <person name="Qian P.Y."/>
        </authorList>
    </citation>
    <scope>NUCLEOTIDE SEQUENCE</scope>
    <source>
        <strain evidence="17">P08H-3</strain>
    </source>
</reference>
<dbReference type="GO" id="GO:0008270">
    <property type="term" value="F:zinc ion binding"/>
    <property type="evidence" value="ECO:0007669"/>
    <property type="project" value="UniProtKB-KW"/>
</dbReference>
<gene>
    <name evidence="17" type="ORF">LSH36_68g16016</name>
</gene>
<dbReference type="InterPro" id="IPR043145">
    <property type="entry name" value="Znf_ZZ_sf"/>
</dbReference>
<feature type="coiled-coil region" evidence="13">
    <location>
        <begin position="393"/>
        <end position="420"/>
    </location>
</feature>
<keyword evidence="18" id="KW-1185">Reference proteome</keyword>
<dbReference type="CDD" id="cd02334">
    <property type="entry name" value="ZZ_dystrophin"/>
    <property type="match status" value="1"/>
</dbReference>
<dbReference type="Gene3D" id="1.10.238.10">
    <property type="entry name" value="EF-hand"/>
    <property type="match status" value="2"/>
</dbReference>
<keyword evidence="9" id="KW-0472">Membrane</keyword>
<dbReference type="PROSITE" id="PS50020">
    <property type="entry name" value="WW_DOMAIN_2"/>
    <property type="match status" value="1"/>
</dbReference>
<evidence type="ECO:0000256" key="11">
    <source>
        <dbReference type="ARBA" id="ARBA00023212"/>
    </source>
</evidence>
<evidence type="ECO:0000313" key="18">
    <source>
        <dbReference type="Proteomes" id="UP001208570"/>
    </source>
</evidence>
<comment type="caution">
    <text evidence="17">The sequence shown here is derived from an EMBL/GenBank/DDBJ whole genome shotgun (WGS) entry which is preliminary data.</text>
</comment>
<keyword evidence="7" id="KW-0862">Zinc</keyword>
<evidence type="ECO:0000259" key="16">
    <source>
        <dbReference type="PROSITE" id="PS50135"/>
    </source>
</evidence>
<dbReference type="SUPFAM" id="SSF51045">
    <property type="entry name" value="WW domain"/>
    <property type="match status" value="1"/>
</dbReference>
<dbReference type="SUPFAM" id="SSF57850">
    <property type="entry name" value="RING/U-box"/>
    <property type="match status" value="1"/>
</dbReference>
<comment type="subcellular location">
    <subcellularLocation>
        <location evidence="2">Cell membrane</location>
        <location evidence="2">Sarcolemma</location>
        <topology evidence="2">Peripheral membrane protein</topology>
        <orientation evidence="2">Cytoplasmic side</orientation>
    </subcellularLocation>
    <subcellularLocation>
        <location evidence="1">Cytoplasm</location>
        <location evidence="1">Cytoskeleton</location>
    </subcellularLocation>
</comment>
<protein>
    <recommendedName>
        <fullName evidence="19">Dystrophin</fullName>
    </recommendedName>
</protein>
<dbReference type="GO" id="GO:0099536">
    <property type="term" value="P:synaptic signaling"/>
    <property type="evidence" value="ECO:0007669"/>
    <property type="project" value="TreeGrafter"/>
</dbReference>
<evidence type="ECO:0000256" key="13">
    <source>
        <dbReference type="SAM" id="Coils"/>
    </source>
</evidence>
<dbReference type="PROSITE" id="PS01159">
    <property type="entry name" value="WW_DOMAIN_1"/>
    <property type="match status" value="1"/>
</dbReference>
<dbReference type="GO" id="GO:0003779">
    <property type="term" value="F:actin binding"/>
    <property type="evidence" value="ECO:0007669"/>
    <property type="project" value="UniProtKB-KW"/>
</dbReference>
<sequence length="720" mass="82350">MWNSQDFFDKIMEGWERAESDNGVPYYVNHNSERTQWDHPVYVKLMEELFDLIDIRTINVVFMRYGCQNEDDDAMDCATLHTILVDLYNTNRVQNHSIHITNLETTAEIMLNWLLNMFDRNRVGCLRVRSIKIVLATLCSARVSEKYDYFFSQVCDSTHHLSRKKMSLFLHDIMQIPELIGESAPFGGLNIAPAVESCFAGAWKPECITEDEFLKWLLKEPQTIVWLPTLHRLAAADSVKHEAKCSICKAFPIVGFRYKCLKCFNYDLCQTCFFNGRMSKKHKLKHPTQEYCFATTVKQDTKDFIRTVRNNLSKKHRNKKKLRYLPIRGVNQPYRMENNDEDLDSDNANDENGDQPELSPDQDEEDVEDEQPEPVIHNDLKNAPLSRYKPRPLPNYSNVLKELEDENRILRQQLERLTQSPPHTQSTIAYPLQPVVIPNQETYETDSHTGSETSELDWLREERERMEAKQEVLEAHNKQLELQLFRLRLLLKEDGDGQTHSPSIHNDGRLSAQSSSNQRAPPPYQATPTGRPHQPIGRSVAPSHHLSEPMESKIDAVNVGENETPAISRIKPSPNRSPENENTTLGDVTLDQTDAVLQHTHYSLPSPSQSRYFPDEEAELQELLNKLDQAFPTDMTHSLTHDSRGAFDDMYEAANKIGVALSGYVGNIPDKALDKPDGEEGNTTEEEHGVLYETADMIEGISQDTLQYSSNESAVTPCAS</sequence>
<keyword evidence="3" id="KW-1003">Cell membrane</keyword>
<evidence type="ECO:0008006" key="19">
    <source>
        <dbReference type="Google" id="ProtNLM"/>
    </source>
</evidence>
<dbReference type="GO" id="GO:0005856">
    <property type="term" value="C:cytoskeleton"/>
    <property type="evidence" value="ECO:0007669"/>
    <property type="project" value="UniProtKB-SubCell"/>
</dbReference>
<evidence type="ECO:0000313" key="17">
    <source>
        <dbReference type="EMBL" id="KAK2164178.1"/>
    </source>
</evidence>
<dbReference type="PROSITE" id="PS01357">
    <property type="entry name" value="ZF_ZZ_1"/>
    <property type="match status" value="1"/>
</dbReference>
<dbReference type="Pfam" id="PF09068">
    <property type="entry name" value="EF-hand_2"/>
    <property type="match status" value="1"/>
</dbReference>
<evidence type="ECO:0000256" key="12">
    <source>
        <dbReference type="PROSITE-ProRule" id="PRU00228"/>
    </source>
</evidence>
<proteinExistence type="predicted"/>
<keyword evidence="13" id="KW-0175">Coiled coil</keyword>
<evidence type="ECO:0000256" key="10">
    <source>
        <dbReference type="ARBA" id="ARBA00023203"/>
    </source>
</evidence>
<dbReference type="PANTHER" id="PTHR12268:SF14">
    <property type="entry name" value="DYSTROPHIN-1"/>
    <property type="match status" value="1"/>
</dbReference>
<evidence type="ECO:0000256" key="2">
    <source>
        <dbReference type="ARBA" id="ARBA00004278"/>
    </source>
</evidence>
<dbReference type="GO" id="GO:0042383">
    <property type="term" value="C:sarcolemma"/>
    <property type="evidence" value="ECO:0007669"/>
    <property type="project" value="UniProtKB-SubCell"/>
</dbReference>
<feature type="domain" description="ZZ-type" evidence="16">
    <location>
        <begin position="240"/>
        <end position="296"/>
    </location>
</feature>
<dbReference type="CDD" id="cd00201">
    <property type="entry name" value="WW"/>
    <property type="match status" value="1"/>
</dbReference>
<dbReference type="AlphaFoldDB" id="A0AAD9K3B9"/>
<keyword evidence="8" id="KW-0106">Calcium</keyword>
<evidence type="ECO:0000256" key="3">
    <source>
        <dbReference type="ARBA" id="ARBA00022475"/>
    </source>
</evidence>
<evidence type="ECO:0000256" key="14">
    <source>
        <dbReference type="SAM" id="MobiDB-lite"/>
    </source>
</evidence>
<dbReference type="GO" id="GO:0016010">
    <property type="term" value="C:dystrophin-associated glycoprotein complex"/>
    <property type="evidence" value="ECO:0007669"/>
    <property type="project" value="UniProtKB-ARBA"/>
</dbReference>